<dbReference type="AlphaFoldDB" id="A0A8R7TGJ8"/>
<reference evidence="1" key="3">
    <citation type="submission" date="2022-06" db="UniProtKB">
        <authorList>
            <consortium name="EnsemblPlants"/>
        </authorList>
    </citation>
    <scope>IDENTIFICATION</scope>
</reference>
<sequence length="248" mass="28483">MSCNIELIQKIKEKKIRIEILPPFGCVSFIKCLIDSCPPMSLQVASCKTHRTVKKIRRVEDITQLCHSQMTCSTSIHEQDDIKLGKRSTEADKQYYTSSLVHYYYNLQAFKEQQLASSKHNIQQLNGRSNLNKTGQEVEERVRVQGLERVTCRQEKRLLPSGVGVWWPVGSKRRRRRRRRIQTAAASFQEVAASIQKRLGPGSPSLLCGELRVIPAKIGFRFGPWLFLGWAVSRPCHVRVPPCSWVFF</sequence>
<reference evidence="1" key="2">
    <citation type="submission" date="2018-03" db="EMBL/GenBank/DDBJ databases">
        <title>The Triticum urartu genome reveals the dynamic nature of wheat genome evolution.</title>
        <authorList>
            <person name="Ling H."/>
            <person name="Ma B."/>
            <person name="Shi X."/>
            <person name="Liu H."/>
            <person name="Dong L."/>
            <person name="Sun H."/>
            <person name="Cao Y."/>
            <person name="Gao Q."/>
            <person name="Zheng S."/>
            <person name="Li Y."/>
            <person name="Yu Y."/>
            <person name="Du H."/>
            <person name="Qi M."/>
            <person name="Li Y."/>
            <person name="Yu H."/>
            <person name="Cui Y."/>
            <person name="Wang N."/>
            <person name="Chen C."/>
            <person name="Wu H."/>
            <person name="Zhao Y."/>
            <person name="Zhang J."/>
            <person name="Li Y."/>
            <person name="Zhou W."/>
            <person name="Zhang B."/>
            <person name="Hu W."/>
            <person name="Eijk M."/>
            <person name="Tang J."/>
            <person name="Witsenboer H."/>
            <person name="Zhao S."/>
            <person name="Li Z."/>
            <person name="Zhang A."/>
            <person name="Wang D."/>
            <person name="Liang C."/>
        </authorList>
    </citation>
    <scope>NUCLEOTIDE SEQUENCE [LARGE SCALE GENOMIC DNA]</scope>
    <source>
        <strain evidence="1">cv. G1812</strain>
    </source>
</reference>
<dbReference type="EnsemblPlants" id="TuG1812G0200002550.01.T01">
    <property type="protein sequence ID" value="TuG1812G0200002550.01.T01.cds281839"/>
    <property type="gene ID" value="TuG1812G0200002550.01"/>
</dbReference>
<accession>A0A8R7TGJ8</accession>
<reference evidence="2" key="1">
    <citation type="journal article" date="2013" name="Nature">
        <title>Draft genome of the wheat A-genome progenitor Triticum urartu.</title>
        <authorList>
            <person name="Ling H.Q."/>
            <person name="Zhao S."/>
            <person name="Liu D."/>
            <person name="Wang J."/>
            <person name="Sun H."/>
            <person name="Zhang C."/>
            <person name="Fan H."/>
            <person name="Li D."/>
            <person name="Dong L."/>
            <person name="Tao Y."/>
            <person name="Gao C."/>
            <person name="Wu H."/>
            <person name="Li Y."/>
            <person name="Cui Y."/>
            <person name="Guo X."/>
            <person name="Zheng S."/>
            <person name="Wang B."/>
            <person name="Yu K."/>
            <person name="Liang Q."/>
            <person name="Yang W."/>
            <person name="Lou X."/>
            <person name="Chen J."/>
            <person name="Feng M."/>
            <person name="Jian J."/>
            <person name="Zhang X."/>
            <person name="Luo G."/>
            <person name="Jiang Y."/>
            <person name="Liu J."/>
            <person name="Wang Z."/>
            <person name="Sha Y."/>
            <person name="Zhang B."/>
            <person name="Wu H."/>
            <person name="Tang D."/>
            <person name="Shen Q."/>
            <person name="Xue P."/>
            <person name="Zou S."/>
            <person name="Wang X."/>
            <person name="Liu X."/>
            <person name="Wang F."/>
            <person name="Yang Y."/>
            <person name="An X."/>
            <person name="Dong Z."/>
            <person name="Zhang K."/>
            <person name="Zhang X."/>
            <person name="Luo M.C."/>
            <person name="Dvorak J."/>
            <person name="Tong Y."/>
            <person name="Wang J."/>
            <person name="Yang H."/>
            <person name="Li Z."/>
            <person name="Wang D."/>
            <person name="Zhang A."/>
            <person name="Wang J."/>
        </authorList>
    </citation>
    <scope>NUCLEOTIDE SEQUENCE</scope>
    <source>
        <strain evidence="2">cv. G1812</strain>
    </source>
</reference>
<protein>
    <submittedName>
        <fullName evidence="1">Uncharacterized protein</fullName>
    </submittedName>
</protein>
<dbReference type="Proteomes" id="UP000015106">
    <property type="component" value="Chromosome 2"/>
</dbReference>
<keyword evidence="2" id="KW-1185">Reference proteome</keyword>
<evidence type="ECO:0000313" key="1">
    <source>
        <dbReference type="EnsemblPlants" id="TuG1812G0200002550.01.T01.cds281839"/>
    </source>
</evidence>
<name>A0A8R7TGJ8_TRIUA</name>
<evidence type="ECO:0000313" key="2">
    <source>
        <dbReference type="Proteomes" id="UP000015106"/>
    </source>
</evidence>
<dbReference type="Gramene" id="TuG1812G0200002550.01.T01">
    <property type="protein sequence ID" value="TuG1812G0200002550.01.T01.cds281839"/>
    <property type="gene ID" value="TuG1812G0200002550.01"/>
</dbReference>
<proteinExistence type="predicted"/>
<organism evidence="1 2">
    <name type="scientific">Triticum urartu</name>
    <name type="common">Red wild einkorn</name>
    <name type="synonym">Crithodium urartu</name>
    <dbReference type="NCBI Taxonomy" id="4572"/>
    <lineage>
        <taxon>Eukaryota</taxon>
        <taxon>Viridiplantae</taxon>
        <taxon>Streptophyta</taxon>
        <taxon>Embryophyta</taxon>
        <taxon>Tracheophyta</taxon>
        <taxon>Spermatophyta</taxon>
        <taxon>Magnoliopsida</taxon>
        <taxon>Liliopsida</taxon>
        <taxon>Poales</taxon>
        <taxon>Poaceae</taxon>
        <taxon>BOP clade</taxon>
        <taxon>Pooideae</taxon>
        <taxon>Triticodae</taxon>
        <taxon>Triticeae</taxon>
        <taxon>Triticinae</taxon>
        <taxon>Triticum</taxon>
    </lineage>
</organism>